<dbReference type="Proteomes" id="UP001244136">
    <property type="component" value="Chromosome"/>
</dbReference>
<accession>A0ABY8PYH1</accession>
<dbReference type="RefSeq" id="WP_281144962.1">
    <property type="nucleotide sequence ID" value="NZ_CP123967.1"/>
</dbReference>
<sequence>MLEQRAALSFGLLSEEQFSEMLRQARDDDDLSREHCLKLAEQLLGR</sequence>
<gene>
    <name evidence="1" type="ORF">QH948_00065</name>
</gene>
<evidence type="ECO:0000313" key="2">
    <source>
        <dbReference type="Proteomes" id="UP001244136"/>
    </source>
</evidence>
<evidence type="ECO:0000313" key="1">
    <source>
        <dbReference type="EMBL" id="WGT47227.1"/>
    </source>
</evidence>
<evidence type="ECO:0008006" key="3">
    <source>
        <dbReference type="Google" id="ProtNLM"/>
    </source>
</evidence>
<dbReference type="EMBL" id="CP123967">
    <property type="protein sequence ID" value="WGT47227.1"/>
    <property type="molecule type" value="Genomic_DNA"/>
</dbReference>
<organism evidence="1 2">
    <name type="scientific">Tessaracoccus lacteus</name>
    <dbReference type="NCBI Taxonomy" id="3041766"/>
    <lineage>
        <taxon>Bacteria</taxon>
        <taxon>Bacillati</taxon>
        <taxon>Actinomycetota</taxon>
        <taxon>Actinomycetes</taxon>
        <taxon>Propionibacteriales</taxon>
        <taxon>Propionibacteriaceae</taxon>
        <taxon>Tessaracoccus</taxon>
    </lineage>
</organism>
<name>A0ABY8PYH1_9ACTN</name>
<protein>
    <recommendedName>
        <fullName evidence="3">ANTAR domain-containing protein</fullName>
    </recommendedName>
</protein>
<proteinExistence type="predicted"/>
<keyword evidence="2" id="KW-1185">Reference proteome</keyword>
<reference evidence="1 2" key="1">
    <citation type="journal article" date="2008" name="Int. J. Syst. Evol. Microbiol.">
        <title>Tessaracoccus flavescens sp. nov., isolated from marine sediment.</title>
        <authorList>
            <person name="Lee D.W."/>
            <person name="Lee S.D."/>
        </authorList>
    </citation>
    <scope>NUCLEOTIDE SEQUENCE [LARGE SCALE GENOMIC DNA]</scope>
    <source>
        <strain evidence="1 2">T21</strain>
    </source>
</reference>